<keyword evidence="3" id="KW-1185">Reference proteome</keyword>
<dbReference type="EMBL" id="CM009755">
    <property type="protein sequence ID" value="PUZ48250.1"/>
    <property type="molecule type" value="Genomic_DNA"/>
</dbReference>
<accession>A0A2T7CY40</accession>
<proteinExistence type="predicted"/>
<evidence type="ECO:0000313" key="2">
    <source>
        <dbReference type="EMBL" id="PUZ48250.1"/>
    </source>
</evidence>
<reference evidence="2 3" key="1">
    <citation type="submission" date="2018-04" db="EMBL/GenBank/DDBJ databases">
        <title>WGS assembly of Panicum hallii var. hallii HAL2.</title>
        <authorList>
            <person name="Lovell J."/>
            <person name="Jenkins J."/>
            <person name="Lowry D."/>
            <person name="Mamidi S."/>
            <person name="Sreedasyam A."/>
            <person name="Weng X."/>
            <person name="Barry K."/>
            <person name="Bonette J."/>
            <person name="Campitelli B."/>
            <person name="Daum C."/>
            <person name="Gordon S."/>
            <person name="Gould B."/>
            <person name="Lipzen A."/>
            <person name="MacQueen A."/>
            <person name="Palacio-Mejia J."/>
            <person name="Plott C."/>
            <person name="Shakirov E."/>
            <person name="Shu S."/>
            <person name="Yoshinaga Y."/>
            <person name="Zane M."/>
            <person name="Rokhsar D."/>
            <person name="Grimwood J."/>
            <person name="Schmutz J."/>
            <person name="Juenger T."/>
        </authorList>
    </citation>
    <scope>NUCLEOTIDE SEQUENCE [LARGE SCALE GENOMIC DNA]</scope>
    <source>
        <strain evidence="3">cv. HAL2</strain>
    </source>
</reference>
<feature type="compositionally biased region" description="Low complexity" evidence="1">
    <location>
        <begin position="81"/>
        <end position="90"/>
    </location>
</feature>
<evidence type="ECO:0000256" key="1">
    <source>
        <dbReference type="SAM" id="MobiDB-lite"/>
    </source>
</evidence>
<feature type="compositionally biased region" description="Basic and acidic residues" evidence="1">
    <location>
        <begin position="29"/>
        <end position="43"/>
    </location>
</feature>
<dbReference type="Gramene" id="PUZ48250">
    <property type="protein sequence ID" value="PUZ48250"/>
    <property type="gene ID" value="GQ55_7G230400"/>
</dbReference>
<dbReference type="AlphaFoldDB" id="A0A2T7CY40"/>
<feature type="region of interest" description="Disordered" evidence="1">
    <location>
        <begin position="13"/>
        <end position="68"/>
    </location>
</feature>
<feature type="compositionally biased region" description="Low complexity" evidence="1">
    <location>
        <begin position="50"/>
        <end position="65"/>
    </location>
</feature>
<sequence length="199" mass="20990">MKTFAPFCLLVDSVESPGRPDGPSTAGSEETRQKRGRGARFERTWGLGGSASVSVGSVSLGESGVRPPGEPGLVAWWGAAGAGRAHAPAPREQPAAGDRERGEAETSPDQQESGRRGACRRSMTRKMRAPFACVRELRRLVVCVRGPPAQAYMLPHAHFGGETEDKSLASPALRGTDCTKGQIPGSHQSSILPGDFSLV</sequence>
<feature type="region of interest" description="Disordered" evidence="1">
    <location>
        <begin position="180"/>
        <end position="199"/>
    </location>
</feature>
<gene>
    <name evidence="2" type="ORF">GQ55_7G230400</name>
</gene>
<protein>
    <submittedName>
        <fullName evidence="2">Uncharacterized protein</fullName>
    </submittedName>
</protein>
<dbReference type="Proteomes" id="UP000244336">
    <property type="component" value="Chromosome 7"/>
</dbReference>
<name>A0A2T7CY40_9POAL</name>
<organism evidence="2 3">
    <name type="scientific">Panicum hallii var. hallii</name>
    <dbReference type="NCBI Taxonomy" id="1504633"/>
    <lineage>
        <taxon>Eukaryota</taxon>
        <taxon>Viridiplantae</taxon>
        <taxon>Streptophyta</taxon>
        <taxon>Embryophyta</taxon>
        <taxon>Tracheophyta</taxon>
        <taxon>Spermatophyta</taxon>
        <taxon>Magnoliopsida</taxon>
        <taxon>Liliopsida</taxon>
        <taxon>Poales</taxon>
        <taxon>Poaceae</taxon>
        <taxon>PACMAD clade</taxon>
        <taxon>Panicoideae</taxon>
        <taxon>Panicodae</taxon>
        <taxon>Paniceae</taxon>
        <taxon>Panicinae</taxon>
        <taxon>Panicum</taxon>
        <taxon>Panicum sect. Panicum</taxon>
    </lineage>
</organism>
<evidence type="ECO:0000313" key="3">
    <source>
        <dbReference type="Proteomes" id="UP000244336"/>
    </source>
</evidence>
<feature type="region of interest" description="Disordered" evidence="1">
    <location>
        <begin position="81"/>
        <end position="122"/>
    </location>
</feature>